<dbReference type="Pfam" id="PF03184">
    <property type="entry name" value="DDE_1"/>
    <property type="match status" value="1"/>
</dbReference>
<protein>
    <submittedName>
        <fullName evidence="4">Tigger transposable element-derived protein 6-like</fullName>
    </submittedName>
</protein>
<dbReference type="PANTHER" id="PTHR19303">
    <property type="entry name" value="TRANSPOSON"/>
    <property type="match status" value="1"/>
</dbReference>
<evidence type="ECO:0000313" key="4">
    <source>
        <dbReference type="RefSeq" id="XP_025413818.1"/>
    </source>
</evidence>
<evidence type="ECO:0000256" key="1">
    <source>
        <dbReference type="SAM" id="Phobius"/>
    </source>
</evidence>
<keyword evidence="1" id="KW-0812">Transmembrane</keyword>
<dbReference type="InterPro" id="IPR050863">
    <property type="entry name" value="CenT-Element_Derived"/>
</dbReference>
<keyword evidence="3" id="KW-1185">Reference proteome</keyword>
<accession>A0A8B8FTK4</accession>
<gene>
    <name evidence="4" type="primary">LOC112685961</name>
</gene>
<dbReference type="InterPro" id="IPR004875">
    <property type="entry name" value="DDE_SF_endonuclease_dom"/>
</dbReference>
<keyword evidence="1" id="KW-1133">Transmembrane helix</keyword>
<dbReference type="OrthoDB" id="6625314at2759"/>
<feature type="transmembrane region" description="Helical" evidence="1">
    <location>
        <begin position="218"/>
        <end position="239"/>
    </location>
</feature>
<proteinExistence type="predicted"/>
<dbReference type="Proteomes" id="UP000694846">
    <property type="component" value="Unplaced"/>
</dbReference>
<reference evidence="4" key="1">
    <citation type="submission" date="2025-08" db="UniProtKB">
        <authorList>
            <consortium name="RefSeq"/>
        </authorList>
    </citation>
    <scope>IDENTIFICATION</scope>
    <source>
        <tissue evidence="4">Whole body</tissue>
    </source>
</reference>
<dbReference type="GeneID" id="112685961"/>
<evidence type="ECO:0000313" key="3">
    <source>
        <dbReference type="Proteomes" id="UP000694846"/>
    </source>
</evidence>
<feature type="non-terminal residue" evidence="4">
    <location>
        <position position="1"/>
    </location>
</feature>
<evidence type="ECO:0000259" key="2">
    <source>
        <dbReference type="Pfam" id="PF03184"/>
    </source>
</evidence>
<sequence length="241" mass="28131">IANYAECDIFNADETELFYRVLPDKTMAFKNEICTGEKISKERLTVLLCTNMLGEFERPLFIGKAKRPRAFKKLDINNFPVNWFWNKKAWMTIEIMTEWLMKFDNRMGQNKRKFLLFLDNAAPHPHLKMKNIEIVFFPPNMTSHCQPLDQGVYSLASYLGVVKYFYSETNSCWKFFAERQLEPSVTAFPGLVNFHHEDTVTEVVFPELGTKDTLLDKAVLASFVIHFSFVASLLFHIYILL</sequence>
<dbReference type="PANTHER" id="PTHR19303:SF73">
    <property type="entry name" value="PROTEIN PDC2"/>
    <property type="match status" value="1"/>
</dbReference>
<dbReference type="RefSeq" id="XP_025413818.1">
    <property type="nucleotide sequence ID" value="XM_025558033.1"/>
</dbReference>
<dbReference type="GO" id="GO:0003677">
    <property type="term" value="F:DNA binding"/>
    <property type="evidence" value="ECO:0007669"/>
    <property type="project" value="TreeGrafter"/>
</dbReference>
<name>A0A8B8FTK4_9HEMI</name>
<dbReference type="AlphaFoldDB" id="A0A8B8FTK4"/>
<feature type="domain" description="DDE-1" evidence="2">
    <location>
        <begin position="41"/>
        <end position="154"/>
    </location>
</feature>
<dbReference type="GO" id="GO:0005634">
    <property type="term" value="C:nucleus"/>
    <property type="evidence" value="ECO:0007669"/>
    <property type="project" value="TreeGrafter"/>
</dbReference>
<keyword evidence="1" id="KW-0472">Membrane</keyword>
<organism evidence="3 4">
    <name type="scientific">Sipha flava</name>
    <name type="common">yellow sugarcane aphid</name>
    <dbReference type="NCBI Taxonomy" id="143950"/>
    <lineage>
        <taxon>Eukaryota</taxon>
        <taxon>Metazoa</taxon>
        <taxon>Ecdysozoa</taxon>
        <taxon>Arthropoda</taxon>
        <taxon>Hexapoda</taxon>
        <taxon>Insecta</taxon>
        <taxon>Pterygota</taxon>
        <taxon>Neoptera</taxon>
        <taxon>Paraneoptera</taxon>
        <taxon>Hemiptera</taxon>
        <taxon>Sternorrhyncha</taxon>
        <taxon>Aphidomorpha</taxon>
        <taxon>Aphidoidea</taxon>
        <taxon>Aphididae</taxon>
        <taxon>Sipha</taxon>
    </lineage>
</organism>